<proteinExistence type="predicted"/>
<name>A0A4S8SFT2_AURPU</name>
<dbReference type="EMBL" id="QZAF01000257">
    <property type="protein sequence ID" value="THV69381.1"/>
    <property type="molecule type" value="Genomic_DNA"/>
</dbReference>
<sequence>MARVLQSFDEESNKLEIVEYSEMMRPSPRTLHRTPHLLLVLLVSGILIHSGLYLTADSWRQFPQANHVLSKSYIDAQAKAQIDIDWSNYAYTQYVTDPTYLCNSLMIFESLHRLGSEADRLMMYPEQWSAESNTSEAGLLRKARHEYNVKLQPVQVKRFENDGSTWAESFTKLFAFNQTQYQRVISLDSDATVLQSVDELFFLPRAPVAMPRAYWIDDIFSTQIVVIEPSALEFERIQHAFEHRTMIEFDMEIMNKLYGQDCLILPHRRYDLVTGEFRSKEHDRYLGSSNEVWDARKVLEEVSYLHFSDWPYPKP</sequence>
<dbReference type="AlphaFoldDB" id="A0A4S8SFT2"/>
<dbReference type="GO" id="GO:0016740">
    <property type="term" value="F:transferase activity"/>
    <property type="evidence" value="ECO:0007669"/>
    <property type="project" value="UniProtKB-KW"/>
</dbReference>
<gene>
    <name evidence="1" type="ORF">D6D28_05937</name>
</gene>
<keyword evidence="1" id="KW-0808">Transferase</keyword>
<dbReference type="InterPro" id="IPR050587">
    <property type="entry name" value="GNT1/Glycosyltrans_8"/>
</dbReference>
<organism evidence="1 2">
    <name type="scientific">Aureobasidium pullulans</name>
    <name type="common">Black yeast</name>
    <name type="synonym">Pullularia pullulans</name>
    <dbReference type="NCBI Taxonomy" id="5580"/>
    <lineage>
        <taxon>Eukaryota</taxon>
        <taxon>Fungi</taxon>
        <taxon>Dikarya</taxon>
        <taxon>Ascomycota</taxon>
        <taxon>Pezizomycotina</taxon>
        <taxon>Dothideomycetes</taxon>
        <taxon>Dothideomycetidae</taxon>
        <taxon>Dothideales</taxon>
        <taxon>Saccotheciaceae</taxon>
        <taxon>Aureobasidium</taxon>
    </lineage>
</organism>
<dbReference type="InterPro" id="IPR029044">
    <property type="entry name" value="Nucleotide-diphossugar_trans"/>
</dbReference>
<reference evidence="1 2" key="1">
    <citation type="submission" date="2018-10" db="EMBL/GenBank/DDBJ databases">
        <title>Fifty Aureobasidium pullulans genomes reveal a recombining polyextremotolerant generalist.</title>
        <authorList>
            <person name="Gostincar C."/>
            <person name="Turk M."/>
            <person name="Zajc J."/>
            <person name="Gunde-Cimerman N."/>
        </authorList>
    </citation>
    <scope>NUCLEOTIDE SEQUENCE [LARGE SCALE GENOMIC DNA]</scope>
    <source>
        <strain evidence="1 2">EXF-11900</strain>
    </source>
</reference>
<dbReference type="PANTHER" id="PTHR11183">
    <property type="entry name" value="GLYCOGENIN SUBFAMILY MEMBER"/>
    <property type="match status" value="1"/>
</dbReference>
<evidence type="ECO:0000313" key="2">
    <source>
        <dbReference type="Proteomes" id="UP000304951"/>
    </source>
</evidence>
<dbReference type="SUPFAM" id="SSF53448">
    <property type="entry name" value="Nucleotide-diphospho-sugar transferases"/>
    <property type="match status" value="1"/>
</dbReference>
<dbReference type="Proteomes" id="UP000304951">
    <property type="component" value="Unassembled WGS sequence"/>
</dbReference>
<evidence type="ECO:0000313" key="1">
    <source>
        <dbReference type="EMBL" id="THV69381.1"/>
    </source>
</evidence>
<accession>A0A4S8SFT2</accession>
<comment type="caution">
    <text evidence="1">The sequence shown here is derived from an EMBL/GenBank/DDBJ whole genome shotgun (WGS) entry which is preliminary data.</text>
</comment>
<dbReference type="Gene3D" id="3.90.550.10">
    <property type="entry name" value="Spore Coat Polysaccharide Biosynthesis Protein SpsA, Chain A"/>
    <property type="match status" value="1"/>
</dbReference>
<protein>
    <submittedName>
        <fullName evidence="1">Nucleotide-diphospho-sugar transferase</fullName>
    </submittedName>
</protein>